<evidence type="ECO:0000256" key="6">
    <source>
        <dbReference type="ARBA" id="ARBA00036541"/>
    </source>
</evidence>
<evidence type="ECO:0000256" key="11">
    <source>
        <dbReference type="ARBA" id="ARBA00047446"/>
    </source>
</evidence>
<dbReference type="EC" id="4.1.1.94" evidence="7"/>
<comment type="catalytic activity">
    <reaction evidence="11">
        <text>(S)-methylmalonyl-CoA + H(+) = propanoyl-CoA + CO2</text>
        <dbReference type="Rhea" id="RHEA:61340"/>
        <dbReference type="ChEBI" id="CHEBI:15378"/>
        <dbReference type="ChEBI" id="CHEBI:16526"/>
        <dbReference type="ChEBI" id="CHEBI:57327"/>
        <dbReference type="ChEBI" id="CHEBI:57392"/>
        <dbReference type="EC" id="4.1.1.94"/>
    </reaction>
    <physiologicalReaction direction="left-to-right" evidence="11">
        <dbReference type="Rhea" id="RHEA:61341"/>
    </physiologicalReaction>
</comment>
<dbReference type="STRING" id="284581.AMD01_20830"/>
<protein>
    <recommendedName>
        <fullName evidence="8">Ethylmalonyl-CoA decarboxylase</fullName>
        <ecNumber evidence="7">4.1.1.94</ecNumber>
    </recommendedName>
    <alternativeName>
        <fullName evidence="10">Enoyl-CoA hydratase domain-containing protein 1</fullName>
    </alternativeName>
    <alternativeName>
        <fullName evidence="9">Methylmalonyl-CoA decarboxylase</fullName>
    </alternativeName>
</protein>
<dbReference type="PATRIC" id="fig|284581.3.peg.1494"/>
<dbReference type="PROSITE" id="PS00166">
    <property type="entry name" value="ENOYL_COA_HYDRATASE"/>
    <property type="match status" value="1"/>
</dbReference>
<evidence type="ECO:0000256" key="13">
    <source>
        <dbReference type="RuleBase" id="RU003707"/>
    </source>
</evidence>
<dbReference type="InterPro" id="IPR018376">
    <property type="entry name" value="Enoyl-CoA_hyd/isom_CS"/>
</dbReference>
<evidence type="ECO:0000256" key="10">
    <source>
        <dbReference type="ARBA" id="ARBA00042182"/>
    </source>
</evidence>
<dbReference type="PANTHER" id="PTHR11941">
    <property type="entry name" value="ENOYL-COA HYDRATASE-RELATED"/>
    <property type="match status" value="1"/>
</dbReference>
<evidence type="ECO:0000256" key="4">
    <source>
        <dbReference type="ARBA" id="ARBA00023239"/>
    </source>
</evidence>
<evidence type="ECO:0000256" key="1">
    <source>
        <dbReference type="ARBA" id="ARBA00004514"/>
    </source>
</evidence>
<keyword evidence="15" id="KW-1185">Reference proteome</keyword>
<dbReference type="InterPro" id="IPR001753">
    <property type="entry name" value="Enoyl-CoA_hydra/iso"/>
</dbReference>
<proteinExistence type="inferred from homology"/>
<accession>A0A0M0KQU2</accession>
<dbReference type="EMBL" id="LILC01000032">
    <property type="protein sequence ID" value="KOO40768.1"/>
    <property type="molecule type" value="Genomic_DNA"/>
</dbReference>
<dbReference type="Gene3D" id="3.90.226.10">
    <property type="entry name" value="2-enoyl-CoA Hydratase, Chain A, domain 1"/>
    <property type="match status" value="1"/>
</dbReference>
<comment type="subcellular location">
    <subcellularLocation>
        <location evidence="1">Cytoplasm</location>
        <location evidence="1">Cytosol</location>
    </subcellularLocation>
</comment>
<dbReference type="GO" id="GO:0004492">
    <property type="term" value="F:methyl/ethyl malonyl-CoA decarboxylase activity"/>
    <property type="evidence" value="ECO:0007669"/>
    <property type="project" value="UniProtKB-EC"/>
</dbReference>
<name>A0A0M0KQU2_9BACI</name>
<sequence length="260" mass="28653">MQKGDLQMEYQFTVKEDGRAVFVINRAHKKNAINYEVMKGLKDAITACKENDDVKVLLITGAGQDAFCSGGDVQLFHALKTEEEAYSMLYPMGGILYELMTLPKPTIAVINGIALGGGCELASACDIRIAVDSAKIGFIQGRLGITTGWGGTTILQEKLSPQSALHMLYSASTFSAEEGKEYGFIQRVVSASALEESMKQLLEPLLQKSASVLRQYKTLYTKRWEANGLFARMQEEIQGCAVLWAGEEHHQAVESFLQRK</sequence>
<evidence type="ECO:0000256" key="5">
    <source>
        <dbReference type="ARBA" id="ARBA00036343"/>
    </source>
</evidence>
<comment type="function">
    <text evidence="12">Decarboxylates ethylmalonyl-CoA, a potentially toxic metabolite, to form butyryl-CoA, suggesting it might be involved in metabolite proofreading. Acts preferentially on (S)-ethylmalonyl-CoA but also has some activity on the (R)-isomer. Also has methylmalonyl-CoA decarboxylase activity at lower level.</text>
</comment>
<evidence type="ECO:0000256" key="7">
    <source>
        <dbReference type="ARBA" id="ARBA00038883"/>
    </source>
</evidence>
<dbReference type="PANTHER" id="PTHR11941:SF27">
    <property type="entry name" value="ETHYLMALONYL-COA DECARBOXYLASE"/>
    <property type="match status" value="1"/>
</dbReference>
<dbReference type="SUPFAM" id="SSF52096">
    <property type="entry name" value="ClpP/crotonase"/>
    <property type="match status" value="1"/>
</dbReference>
<keyword evidence="3" id="KW-0963">Cytoplasm</keyword>
<comment type="catalytic activity">
    <reaction evidence="5">
        <text>(2S)-ethylmalonyl-CoA + H(+) = butanoyl-CoA + CO2</text>
        <dbReference type="Rhea" id="RHEA:32131"/>
        <dbReference type="ChEBI" id="CHEBI:15378"/>
        <dbReference type="ChEBI" id="CHEBI:16526"/>
        <dbReference type="ChEBI" id="CHEBI:57371"/>
        <dbReference type="ChEBI" id="CHEBI:60909"/>
        <dbReference type="EC" id="4.1.1.94"/>
    </reaction>
    <physiologicalReaction direction="left-to-right" evidence="5">
        <dbReference type="Rhea" id="RHEA:32132"/>
    </physiologicalReaction>
</comment>
<keyword evidence="4" id="KW-0456">Lyase</keyword>
<evidence type="ECO:0000256" key="8">
    <source>
        <dbReference type="ARBA" id="ARBA00039903"/>
    </source>
</evidence>
<evidence type="ECO:0000256" key="12">
    <source>
        <dbReference type="ARBA" id="ARBA00056546"/>
    </source>
</evidence>
<dbReference type="Proteomes" id="UP000037558">
    <property type="component" value="Unassembled WGS sequence"/>
</dbReference>
<dbReference type="Pfam" id="PF00378">
    <property type="entry name" value="ECH_1"/>
    <property type="match status" value="1"/>
</dbReference>
<comment type="caution">
    <text evidence="14">The sequence shown here is derived from an EMBL/GenBank/DDBJ whole genome shotgun (WGS) entry which is preliminary data.</text>
</comment>
<evidence type="ECO:0000256" key="2">
    <source>
        <dbReference type="ARBA" id="ARBA00005254"/>
    </source>
</evidence>
<comment type="similarity">
    <text evidence="2 13">Belongs to the enoyl-CoA hydratase/isomerase family.</text>
</comment>
<dbReference type="InterPro" id="IPR029045">
    <property type="entry name" value="ClpP/crotonase-like_dom_sf"/>
</dbReference>
<organism evidence="14 15">
    <name type="scientific">Priestia koreensis</name>
    <dbReference type="NCBI Taxonomy" id="284581"/>
    <lineage>
        <taxon>Bacteria</taxon>
        <taxon>Bacillati</taxon>
        <taxon>Bacillota</taxon>
        <taxon>Bacilli</taxon>
        <taxon>Bacillales</taxon>
        <taxon>Bacillaceae</taxon>
        <taxon>Priestia</taxon>
    </lineage>
</organism>
<evidence type="ECO:0000256" key="3">
    <source>
        <dbReference type="ARBA" id="ARBA00022490"/>
    </source>
</evidence>
<gene>
    <name evidence="14" type="ORF">AMD01_20830</name>
</gene>
<dbReference type="GO" id="GO:0005829">
    <property type="term" value="C:cytosol"/>
    <property type="evidence" value="ECO:0007669"/>
    <property type="project" value="UniProtKB-SubCell"/>
</dbReference>
<evidence type="ECO:0000313" key="15">
    <source>
        <dbReference type="Proteomes" id="UP000037558"/>
    </source>
</evidence>
<comment type="catalytic activity">
    <reaction evidence="6">
        <text>(2R)-ethylmalonyl-CoA + H(+) = butanoyl-CoA + CO2</text>
        <dbReference type="Rhea" id="RHEA:59540"/>
        <dbReference type="ChEBI" id="CHEBI:15378"/>
        <dbReference type="ChEBI" id="CHEBI:16526"/>
        <dbReference type="ChEBI" id="CHEBI:57371"/>
        <dbReference type="ChEBI" id="CHEBI:85316"/>
        <dbReference type="EC" id="4.1.1.94"/>
    </reaction>
    <physiologicalReaction direction="left-to-right" evidence="6">
        <dbReference type="Rhea" id="RHEA:59541"/>
    </physiologicalReaction>
</comment>
<evidence type="ECO:0000313" key="14">
    <source>
        <dbReference type="EMBL" id="KOO40768.1"/>
    </source>
</evidence>
<dbReference type="AlphaFoldDB" id="A0A0M0KQU2"/>
<reference evidence="15" key="1">
    <citation type="submission" date="2015-08" db="EMBL/GenBank/DDBJ databases">
        <title>Fjat-14210 dsm16467.</title>
        <authorList>
            <person name="Liu B."/>
            <person name="Wang J."/>
            <person name="Zhu Y."/>
            <person name="Liu G."/>
            <person name="Chen Q."/>
            <person name="Chen Z."/>
            <person name="Lan J."/>
            <person name="Che J."/>
            <person name="Ge C."/>
            <person name="Shi H."/>
            <person name="Pan Z."/>
            <person name="Liu X."/>
        </authorList>
    </citation>
    <scope>NUCLEOTIDE SEQUENCE [LARGE SCALE GENOMIC DNA]</scope>
    <source>
        <strain evidence="15">DSM 16467</strain>
    </source>
</reference>
<evidence type="ECO:0000256" key="9">
    <source>
        <dbReference type="ARBA" id="ARBA00042052"/>
    </source>
</evidence>
<dbReference type="CDD" id="cd06558">
    <property type="entry name" value="crotonase-like"/>
    <property type="match status" value="1"/>
</dbReference>
<dbReference type="GO" id="GO:0006635">
    <property type="term" value="P:fatty acid beta-oxidation"/>
    <property type="evidence" value="ECO:0007669"/>
    <property type="project" value="TreeGrafter"/>
</dbReference>